<sequence length="376" mass="42052">EFNFRSKLQAEAEASQEARMSAAMNALYESCQAKPLTISNTANLTEDVREALAGVLMSTDRGETWSAHGSLMHPSTSLIEGVLTELSGHRNHNHDMDGADAPDGATDAPDMHTHRNATLMMLFRTNVGCTYRSFSHDRGYNWTTAEPLDLINPNSKLDMLSLSSGHLAVAVNNHLRQMPYCMKCRTHLHVLMTEGNGRGQGAWKLVAQIDDEERDGIRSHYPSMLELDGKLMVFYSRFFLGRCGKQRLPRDPVCLGRDSSAQGIYMATVDMEPVIEGKYKVMRGKELPVKQVVPGFVRLEEKLKPTTNRIKNSHKWDLMADMIAEGYDLKNVGGMHNVRRHNLLGWMYKVLQATMVEEGVKMPDGTFVVNGNTGTH</sequence>
<proteinExistence type="predicted"/>
<organism evidence="2 3">
    <name type="scientific">Cymbomonas tetramitiformis</name>
    <dbReference type="NCBI Taxonomy" id="36881"/>
    <lineage>
        <taxon>Eukaryota</taxon>
        <taxon>Viridiplantae</taxon>
        <taxon>Chlorophyta</taxon>
        <taxon>Pyramimonadophyceae</taxon>
        <taxon>Pyramimonadales</taxon>
        <taxon>Pyramimonadaceae</taxon>
        <taxon>Cymbomonas</taxon>
    </lineage>
</organism>
<dbReference type="AlphaFoldDB" id="A0AAE0FKE8"/>
<dbReference type="Proteomes" id="UP001190700">
    <property type="component" value="Unassembled WGS sequence"/>
</dbReference>
<dbReference type="PANTHER" id="PTHR43752">
    <property type="entry name" value="BNR/ASP-BOX REPEAT FAMILY PROTEIN"/>
    <property type="match status" value="1"/>
</dbReference>
<accession>A0AAE0FKE8</accession>
<dbReference type="Gene3D" id="2.120.10.10">
    <property type="match status" value="1"/>
</dbReference>
<dbReference type="InterPro" id="IPR011040">
    <property type="entry name" value="Sialidase"/>
</dbReference>
<dbReference type="CDD" id="cd15482">
    <property type="entry name" value="Sialidase_non-viral"/>
    <property type="match status" value="1"/>
</dbReference>
<dbReference type="PANTHER" id="PTHR43752:SF2">
    <property type="entry name" value="BNR_ASP-BOX REPEAT FAMILY PROTEIN"/>
    <property type="match status" value="1"/>
</dbReference>
<protein>
    <recommendedName>
        <fullName evidence="1">Sialidase domain-containing protein</fullName>
    </recommendedName>
</protein>
<keyword evidence="3" id="KW-1185">Reference proteome</keyword>
<dbReference type="Pfam" id="PF13088">
    <property type="entry name" value="BNR_2"/>
    <property type="match status" value="1"/>
</dbReference>
<evidence type="ECO:0000313" key="3">
    <source>
        <dbReference type="Proteomes" id="UP001190700"/>
    </source>
</evidence>
<reference evidence="2 3" key="1">
    <citation type="journal article" date="2015" name="Genome Biol. Evol.">
        <title>Comparative Genomics of a Bacterivorous Green Alga Reveals Evolutionary Causalities and Consequences of Phago-Mixotrophic Mode of Nutrition.</title>
        <authorList>
            <person name="Burns J.A."/>
            <person name="Paasch A."/>
            <person name="Narechania A."/>
            <person name="Kim E."/>
        </authorList>
    </citation>
    <scope>NUCLEOTIDE SEQUENCE [LARGE SCALE GENOMIC DNA]</scope>
    <source>
        <strain evidence="2 3">PLY_AMNH</strain>
    </source>
</reference>
<evidence type="ECO:0000313" key="2">
    <source>
        <dbReference type="EMBL" id="KAK3261208.1"/>
    </source>
</evidence>
<dbReference type="SUPFAM" id="SSF50939">
    <property type="entry name" value="Sialidases"/>
    <property type="match status" value="1"/>
</dbReference>
<comment type="caution">
    <text evidence="2">The sequence shown here is derived from an EMBL/GenBank/DDBJ whole genome shotgun (WGS) entry which is preliminary data.</text>
</comment>
<dbReference type="EMBL" id="LGRX02017067">
    <property type="protein sequence ID" value="KAK3261208.1"/>
    <property type="molecule type" value="Genomic_DNA"/>
</dbReference>
<dbReference type="InterPro" id="IPR036278">
    <property type="entry name" value="Sialidase_sf"/>
</dbReference>
<evidence type="ECO:0000259" key="1">
    <source>
        <dbReference type="Pfam" id="PF13088"/>
    </source>
</evidence>
<gene>
    <name evidence="2" type="ORF">CYMTET_29871</name>
</gene>
<feature type="non-terminal residue" evidence="2">
    <location>
        <position position="1"/>
    </location>
</feature>
<feature type="domain" description="Sialidase" evidence="1">
    <location>
        <begin position="109"/>
        <end position="230"/>
    </location>
</feature>
<name>A0AAE0FKE8_9CHLO</name>